<protein>
    <recommendedName>
        <fullName evidence="6">Glycoside hydrolase family 92 protein</fullName>
    </recommendedName>
</protein>
<dbReference type="GO" id="GO:0030246">
    <property type="term" value="F:carbohydrate binding"/>
    <property type="evidence" value="ECO:0007669"/>
    <property type="project" value="InterPro"/>
</dbReference>
<proteinExistence type="predicted"/>
<dbReference type="OrthoDB" id="449263at2759"/>
<feature type="signal peptide" evidence="1">
    <location>
        <begin position="1"/>
        <end position="17"/>
    </location>
</feature>
<accession>G7DU14</accession>
<dbReference type="AlphaFoldDB" id="G7DU14"/>
<dbReference type="PANTHER" id="PTHR12143">
    <property type="entry name" value="PEPTIDE N-GLYCANASE PNGASE -RELATED"/>
    <property type="match status" value="1"/>
</dbReference>
<dbReference type="EMBL" id="BABT02000027">
    <property type="protein sequence ID" value="GAA94074.1"/>
    <property type="molecule type" value="Genomic_DNA"/>
</dbReference>
<dbReference type="Gene3D" id="3.30.2080.10">
    <property type="entry name" value="GH92 mannosidase domain"/>
    <property type="match status" value="1"/>
</dbReference>
<dbReference type="STRING" id="764103.G7DU14"/>
<dbReference type="InParanoid" id="G7DU14"/>
<dbReference type="eggNOG" id="ENOG502QR5Q">
    <property type="taxonomic scope" value="Eukaryota"/>
</dbReference>
<dbReference type="GO" id="GO:0005829">
    <property type="term" value="C:cytosol"/>
    <property type="evidence" value="ECO:0007669"/>
    <property type="project" value="TreeGrafter"/>
</dbReference>
<dbReference type="GO" id="GO:0005975">
    <property type="term" value="P:carbohydrate metabolic process"/>
    <property type="evidence" value="ECO:0007669"/>
    <property type="project" value="InterPro"/>
</dbReference>
<dbReference type="Pfam" id="PF17678">
    <property type="entry name" value="Glyco_hydro_92N"/>
    <property type="match status" value="1"/>
</dbReference>
<dbReference type="Gene3D" id="1.20.1050.60">
    <property type="entry name" value="alpha-1,2-mannosidase"/>
    <property type="match status" value="1"/>
</dbReference>
<dbReference type="PANTHER" id="PTHR12143:SF25">
    <property type="entry name" value="FAMILY PROTEIN, PUTATIVE (AFU_ORTHOLOGUE AFUA_1G10790)-RELATED"/>
    <property type="match status" value="1"/>
</dbReference>
<gene>
    <name evidence="4" type="primary">Mo00721</name>
    <name evidence="4" type="ORF">E5Q_00721</name>
</gene>
<evidence type="ECO:0000256" key="1">
    <source>
        <dbReference type="SAM" id="SignalP"/>
    </source>
</evidence>
<evidence type="ECO:0000313" key="5">
    <source>
        <dbReference type="Proteomes" id="UP000009131"/>
    </source>
</evidence>
<evidence type="ECO:0000313" key="4">
    <source>
        <dbReference type="EMBL" id="GAA94074.1"/>
    </source>
</evidence>
<sequence>MASTSLALLAVATLASAVDWTAYVDPFIGTTNAGNVCPGASVPFGLVKISADMAGYAPAGYIGDMSAAIEGFAPIHTSGIGGVYGSYASFKVMPMICASFETCTTRIADRSRLRQAGKDKASPGYFALTLDDGIRFEATSTRRAGLERITYPASSRSWLSIDLSHDSANGFSGGNMTIDPVAGRVTAGGFFKPSFGPRDATYSVYACYDVGKVTQYGVWTGDGYDLNAKAINKTSLTLPDPQGEQLQSGALLELDTSAQHSIRVGVSFVSEEQACANADQEIGQDDFDTVLSKSRALWNEKLSRLEVDVDKTSINVTKMLYSSSYRSFLTPSNATGERVGRFADPPSNRPFFDDIYTSWDTFRTATPWLSLHSPQDLGELVGTYLDGFQRFGYIEDARGEQLPGYAQGGSDAEPILSDWVVKYGSSFSVDGQEVMSALDADATNTPKQWIAGGGRENDLYEQYGYIPTNALVDGNSGVQTRQVSRTLEYAFNDFTVATAARAQGNPDRADFYFQRSLYYRNVFVNASFDGFTGFAQQRLPNGSFILRDPRICSPLDTNATRSCSLQQGTSDGFYEASSWEYSFFAPHDMAGLIDLTAQGNRTEFIRRLDYFFDQGLFDPSNEPSFATPLAYHYVDRPDLSIKAVRKIVAQSFGIGKDGLPGNDDQAAMATLLIFHLLGMFPVPGTTQMLLGSPSLPSFNITNAGTNSKATFSVTGYDPRTLMNPPPVDAKLYVRSITINGQAQPSTCFVDFRDVFVKNSTIVIELTASTKEGGTCHGAVPDSLSTGGWKR</sequence>
<organism evidence="4 5">
    <name type="scientific">Mixia osmundae (strain CBS 9802 / IAM 14324 / JCM 22182 / KY 12970)</name>
    <dbReference type="NCBI Taxonomy" id="764103"/>
    <lineage>
        <taxon>Eukaryota</taxon>
        <taxon>Fungi</taxon>
        <taxon>Dikarya</taxon>
        <taxon>Basidiomycota</taxon>
        <taxon>Pucciniomycotina</taxon>
        <taxon>Mixiomycetes</taxon>
        <taxon>Mixiales</taxon>
        <taxon>Mixiaceae</taxon>
        <taxon>Mixia</taxon>
    </lineage>
</organism>
<evidence type="ECO:0000259" key="3">
    <source>
        <dbReference type="Pfam" id="PF17678"/>
    </source>
</evidence>
<dbReference type="InterPro" id="IPR050883">
    <property type="entry name" value="PNGase"/>
</dbReference>
<dbReference type="Pfam" id="PF07971">
    <property type="entry name" value="Glyco_hydro_92"/>
    <property type="match status" value="1"/>
</dbReference>
<dbReference type="InterPro" id="IPR041371">
    <property type="entry name" value="GH92_N"/>
</dbReference>
<evidence type="ECO:0000259" key="2">
    <source>
        <dbReference type="Pfam" id="PF07971"/>
    </source>
</evidence>
<dbReference type="Gene3D" id="1.20.1610.10">
    <property type="entry name" value="alpha-1,2-mannosidases domains"/>
    <property type="match status" value="1"/>
</dbReference>
<dbReference type="NCBIfam" id="TIGR01180">
    <property type="entry name" value="aman2_put"/>
    <property type="match status" value="1"/>
</dbReference>
<dbReference type="GO" id="GO:0005634">
    <property type="term" value="C:nucleus"/>
    <property type="evidence" value="ECO:0007669"/>
    <property type="project" value="TreeGrafter"/>
</dbReference>
<reference evidence="4 5" key="2">
    <citation type="journal article" date="2012" name="Open Biol.">
        <title>Characteristics of nucleosomes and linker DNA regions on the genome of the basidiomycete Mixia osmundae revealed by mono- and dinucleosome mapping.</title>
        <authorList>
            <person name="Nishida H."/>
            <person name="Kondo S."/>
            <person name="Matsumoto T."/>
            <person name="Suzuki Y."/>
            <person name="Yoshikawa H."/>
            <person name="Taylor T.D."/>
            <person name="Sugiyama J."/>
        </authorList>
    </citation>
    <scope>NUCLEOTIDE SEQUENCE [LARGE SCALE GENOMIC DNA]</scope>
    <source>
        <strain evidence="5">CBS 9802 / IAM 14324 / JCM 22182 / KY 12970</strain>
    </source>
</reference>
<dbReference type="SUPFAM" id="SSF48208">
    <property type="entry name" value="Six-hairpin glycosidases"/>
    <property type="match status" value="1"/>
</dbReference>
<dbReference type="Proteomes" id="UP000009131">
    <property type="component" value="Unassembled WGS sequence"/>
</dbReference>
<dbReference type="GO" id="GO:0000224">
    <property type="term" value="F:peptide-N4-(N-acetyl-beta-glucosaminyl)asparagine amidase activity"/>
    <property type="evidence" value="ECO:0007669"/>
    <property type="project" value="TreeGrafter"/>
</dbReference>
<keyword evidence="1" id="KW-0732">Signal</keyword>
<dbReference type="Gene3D" id="2.70.98.10">
    <property type="match status" value="1"/>
</dbReference>
<keyword evidence="5" id="KW-1185">Reference proteome</keyword>
<dbReference type="GO" id="GO:0006516">
    <property type="term" value="P:glycoprotein catabolic process"/>
    <property type="evidence" value="ECO:0007669"/>
    <property type="project" value="TreeGrafter"/>
</dbReference>
<evidence type="ECO:0008006" key="6">
    <source>
        <dbReference type="Google" id="ProtNLM"/>
    </source>
</evidence>
<dbReference type="InterPro" id="IPR014718">
    <property type="entry name" value="GH-type_carb-bd"/>
</dbReference>
<dbReference type="RefSeq" id="XP_014565658.1">
    <property type="nucleotide sequence ID" value="XM_014710172.1"/>
</dbReference>
<dbReference type="OMA" id="EYGVWTG"/>
<feature type="domain" description="Glycosyl hydrolase family 92 N-terminal" evidence="3">
    <location>
        <begin position="23"/>
        <end position="267"/>
    </location>
</feature>
<dbReference type="HOGENOM" id="CLU_003690_4_1_1"/>
<comment type="caution">
    <text evidence="4">The sequence shown here is derived from an EMBL/GenBank/DDBJ whole genome shotgun (WGS) entry which is preliminary data.</text>
</comment>
<reference evidence="4 5" key="1">
    <citation type="journal article" date="2011" name="J. Gen. Appl. Microbiol.">
        <title>Draft genome sequencing of the enigmatic basidiomycete Mixia osmundae.</title>
        <authorList>
            <person name="Nishida H."/>
            <person name="Nagatsuka Y."/>
            <person name="Sugiyama J."/>
        </authorList>
    </citation>
    <scope>NUCLEOTIDE SEQUENCE [LARGE SCALE GENOMIC DNA]</scope>
    <source>
        <strain evidence="5">CBS 9802 / IAM 14324 / JCM 22182 / KY 12970</strain>
    </source>
</reference>
<dbReference type="InterPro" id="IPR012939">
    <property type="entry name" value="Glyco_hydro_92"/>
</dbReference>
<name>G7DU14_MIXOS</name>
<dbReference type="InterPro" id="IPR008928">
    <property type="entry name" value="6-hairpin_glycosidase_sf"/>
</dbReference>
<dbReference type="InterPro" id="IPR005887">
    <property type="entry name" value="GH92_a_mannosidase_put"/>
</dbReference>
<feature type="domain" description="Glycosyl hydrolase family 92" evidence="2">
    <location>
        <begin position="273"/>
        <end position="766"/>
    </location>
</feature>
<feature type="chain" id="PRO_5009955527" description="Glycoside hydrolase family 92 protein" evidence="1">
    <location>
        <begin position="18"/>
        <end position="790"/>
    </location>
</feature>